<evidence type="ECO:0000313" key="2">
    <source>
        <dbReference type="EMBL" id="QJA77981.1"/>
    </source>
</evidence>
<evidence type="ECO:0000313" key="1">
    <source>
        <dbReference type="EMBL" id="QJA62301.1"/>
    </source>
</evidence>
<name>A0A6M3K8D4_9ZZZZ</name>
<dbReference type="AlphaFoldDB" id="A0A6M3K8D4"/>
<dbReference type="EMBL" id="MT142313">
    <property type="protein sequence ID" value="QJA77981.1"/>
    <property type="molecule type" value="Genomic_DNA"/>
</dbReference>
<dbReference type="EMBL" id="MT141467">
    <property type="protein sequence ID" value="QJA62301.1"/>
    <property type="molecule type" value="Genomic_DNA"/>
</dbReference>
<protein>
    <submittedName>
        <fullName evidence="2">Uncharacterized protein</fullName>
    </submittedName>
</protein>
<organism evidence="2">
    <name type="scientific">viral metagenome</name>
    <dbReference type="NCBI Taxonomy" id="1070528"/>
    <lineage>
        <taxon>unclassified sequences</taxon>
        <taxon>metagenomes</taxon>
        <taxon>organismal metagenomes</taxon>
    </lineage>
</organism>
<reference evidence="2" key="1">
    <citation type="submission" date="2020-03" db="EMBL/GenBank/DDBJ databases">
        <title>The deep terrestrial virosphere.</title>
        <authorList>
            <person name="Holmfeldt K."/>
            <person name="Nilsson E."/>
            <person name="Simone D."/>
            <person name="Lopez-Fernandez M."/>
            <person name="Wu X."/>
            <person name="de Brujin I."/>
            <person name="Lundin D."/>
            <person name="Andersson A."/>
            <person name="Bertilsson S."/>
            <person name="Dopson M."/>
        </authorList>
    </citation>
    <scope>NUCLEOTIDE SEQUENCE</scope>
    <source>
        <strain evidence="2">MM415A01172</strain>
        <strain evidence="1">MM415B00797</strain>
    </source>
</reference>
<gene>
    <name evidence="2" type="ORF">MM415A01172_0016</name>
    <name evidence="1" type="ORF">MM415B00797_0016</name>
</gene>
<sequence length="134" mass="15640">MSVDFPRAWQIAREAPFRFHNPECSYYIHGGGLLCDCYILTDHPEYKDNILQGIDGEPCRDQYDLYNKLKNFYAQPLDGCWPLKPCWVPDLQNPPKHIFSRNVLPGQPKTRVTNFRRFTYEEFAQILGVKNGNA</sequence>
<accession>A0A6M3K8D4</accession>
<proteinExistence type="predicted"/>